<sequence>MGFVGSVSVYCCTWNVGGETPPRQDLSKLLGVDCEPHPDVIFLGLQEVVRSDEWYNALKIVMAPLNYVLIKYRNCWAIWIYAFVKRYLLPAINNIESEMTAFGYAGIMGNKGACSVRFEVCGVNIACVSAHFTPHPEKLEDRINDYRDVLKDQTFRDPDVNLLMDHDYIFWMGDLNFRTEGLEKDAVEHLILSKRIDVLMEYDQLRRAMKNELAFLDFKEGEITFPPTFKYDKGTKNYDSSKKQRVPSYTDRILYMAHNDFALEHNVQLDEMGRRMPQATCKRAVRGGPSASSSVSASADTATKERRGENATPKLHLLAYDHLPNYICSDHRPVFARFHACVPSVWFQLPVRFIQPVSLTHSVDKDLRFLYVAMDPPPLTTEGLLGDRSRSRKIQYHIPIRFSSSEVYSRCPSNESQQLLVTAEAPTRVAMAMKEKQIPNNLLDVARTRLSVSCEGLELHPPATLRVRNLDWIAVLPIDFYNLWKDDLVSVFSSNSTLSSSGSTIDDLVEGDMKRSEKLAVVRNCIPISRFNKTYPLLKAKVDAGVLQRCRSGAIQLVYFSKSKNCPQGYSEIIKTIMRHPFPAPTCNNSGRTLRTSSTFLVSISVGPVSHCVGGLCHPISTVIFVYLN</sequence>
<dbReference type="STRING" id="6210.W6V9W2"/>
<gene>
    <name evidence="3" type="ORF">EGR_01551</name>
</gene>
<dbReference type="RefSeq" id="XP_024354665.1">
    <property type="nucleotide sequence ID" value="XM_024490800.1"/>
</dbReference>
<feature type="compositionally biased region" description="Low complexity" evidence="1">
    <location>
        <begin position="290"/>
        <end position="299"/>
    </location>
</feature>
<dbReference type="Pfam" id="PF22669">
    <property type="entry name" value="Exo_endo_phos2"/>
    <property type="match status" value="1"/>
</dbReference>
<proteinExistence type="predicted"/>
<dbReference type="GO" id="GO:0004439">
    <property type="term" value="F:phosphatidylinositol-4,5-bisphosphate 5-phosphatase activity"/>
    <property type="evidence" value="ECO:0007669"/>
    <property type="project" value="TreeGrafter"/>
</dbReference>
<dbReference type="CTD" id="36337266"/>
<dbReference type="Gene3D" id="3.60.10.10">
    <property type="entry name" value="Endonuclease/exonuclease/phosphatase"/>
    <property type="match status" value="1"/>
</dbReference>
<dbReference type="SUPFAM" id="SSF56219">
    <property type="entry name" value="DNase I-like"/>
    <property type="match status" value="1"/>
</dbReference>
<feature type="region of interest" description="Disordered" evidence="1">
    <location>
        <begin position="284"/>
        <end position="310"/>
    </location>
</feature>
<dbReference type="InterPro" id="IPR046985">
    <property type="entry name" value="IP5"/>
</dbReference>
<organism evidence="3 4">
    <name type="scientific">Echinococcus granulosus</name>
    <name type="common">Hydatid tapeworm</name>
    <dbReference type="NCBI Taxonomy" id="6210"/>
    <lineage>
        <taxon>Eukaryota</taxon>
        <taxon>Metazoa</taxon>
        <taxon>Spiralia</taxon>
        <taxon>Lophotrochozoa</taxon>
        <taxon>Platyhelminthes</taxon>
        <taxon>Cestoda</taxon>
        <taxon>Eucestoda</taxon>
        <taxon>Cyclophyllidea</taxon>
        <taxon>Taeniidae</taxon>
        <taxon>Echinococcus</taxon>
        <taxon>Echinococcus granulosus group</taxon>
    </lineage>
</organism>
<evidence type="ECO:0000256" key="1">
    <source>
        <dbReference type="SAM" id="MobiDB-lite"/>
    </source>
</evidence>
<dbReference type="InterPro" id="IPR000300">
    <property type="entry name" value="IPPc"/>
</dbReference>
<dbReference type="GO" id="GO:0046856">
    <property type="term" value="P:phosphatidylinositol dephosphorylation"/>
    <property type="evidence" value="ECO:0007669"/>
    <property type="project" value="InterPro"/>
</dbReference>
<dbReference type="KEGG" id="egl:EGR_01551"/>
<reference evidence="3 4" key="1">
    <citation type="journal article" date="2013" name="Nat. Genet.">
        <title>The genome of the hydatid tapeworm Echinococcus granulosus.</title>
        <authorList>
            <person name="Zheng H."/>
            <person name="Zhang W."/>
            <person name="Zhang L."/>
            <person name="Zhang Z."/>
            <person name="Li J."/>
            <person name="Lu G."/>
            <person name="Zhu Y."/>
            <person name="Wang Y."/>
            <person name="Huang Y."/>
            <person name="Liu J."/>
            <person name="Kang H."/>
            <person name="Chen J."/>
            <person name="Wang L."/>
            <person name="Chen A."/>
            <person name="Yu S."/>
            <person name="Gao Z."/>
            <person name="Jin L."/>
            <person name="Gu W."/>
            <person name="Wang Z."/>
            <person name="Zhao L."/>
            <person name="Shi B."/>
            <person name="Wen H."/>
            <person name="Lin R."/>
            <person name="Jones M.K."/>
            <person name="Brejova B."/>
            <person name="Vinar T."/>
            <person name="Zhao G."/>
            <person name="McManus D.P."/>
            <person name="Chen Z."/>
            <person name="Zhou Y."/>
            <person name="Wang S."/>
        </authorList>
    </citation>
    <scope>NUCLEOTIDE SEQUENCE [LARGE SCALE GENOMIC DNA]</scope>
</reference>
<name>W6V9W2_ECHGR</name>
<dbReference type="OMA" id="NCWAIWI"/>
<dbReference type="EMBL" id="APAU02000006">
    <property type="protein sequence ID" value="EUB63469.1"/>
    <property type="molecule type" value="Genomic_DNA"/>
</dbReference>
<dbReference type="GeneID" id="36337266"/>
<feature type="domain" description="Inositol polyphosphate-related phosphatase" evidence="2">
    <location>
        <begin position="5"/>
        <end position="346"/>
    </location>
</feature>
<evidence type="ECO:0000259" key="2">
    <source>
        <dbReference type="SMART" id="SM00128"/>
    </source>
</evidence>
<dbReference type="Proteomes" id="UP000019149">
    <property type="component" value="Unassembled WGS sequence"/>
</dbReference>
<dbReference type="InterPro" id="IPR036691">
    <property type="entry name" value="Endo/exonu/phosph_ase_sf"/>
</dbReference>
<protein>
    <submittedName>
        <fullName evidence="3">Phosphatidylinositol 4,5-bisphosphate 5-phosphatase A</fullName>
    </submittedName>
</protein>
<evidence type="ECO:0000313" key="3">
    <source>
        <dbReference type="EMBL" id="EUB63469.1"/>
    </source>
</evidence>
<dbReference type="SMART" id="SM00128">
    <property type="entry name" value="IPPc"/>
    <property type="match status" value="1"/>
</dbReference>
<dbReference type="AlphaFoldDB" id="W6V9W2"/>
<comment type="caution">
    <text evidence="3">The sequence shown here is derived from an EMBL/GenBank/DDBJ whole genome shotgun (WGS) entry which is preliminary data.</text>
</comment>
<dbReference type="PANTHER" id="PTHR11200">
    <property type="entry name" value="INOSITOL 5-PHOSPHATASE"/>
    <property type="match status" value="1"/>
</dbReference>
<dbReference type="OrthoDB" id="62798at2759"/>
<accession>W6V9W2</accession>
<evidence type="ECO:0000313" key="4">
    <source>
        <dbReference type="Proteomes" id="UP000019149"/>
    </source>
</evidence>
<keyword evidence="4" id="KW-1185">Reference proteome</keyword>